<reference evidence="3 4" key="1">
    <citation type="submission" date="2024-08" db="EMBL/GenBank/DDBJ databases">
        <title>Genome mining of Saccharopolyspora cebuensis PGLac3 from Nigerian medicinal plant.</title>
        <authorList>
            <person name="Ezeobiora C.E."/>
            <person name="Igbokwe N.H."/>
            <person name="Amin D.H."/>
            <person name="Mendie U.E."/>
        </authorList>
    </citation>
    <scope>NUCLEOTIDE SEQUENCE [LARGE SCALE GENOMIC DNA]</scope>
    <source>
        <strain evidence="3 4">PGLac3</strain>
    </source>
</reference>
<evidence type="ECO:0000313" key="4">
    <source>
        <dbReference type="Proteomes" id="UP001564626"/>
    </source>
</evidence>
<comment type="caution">
    <text evidence="3">The sequence shown here is derived from an EMBL/GenBank/DDBJ whole genome shotgun (WGS) entry which is preliminary data.</text>
</comment>
<name>A0ABV4CRB3_9PSEU</name>
<evidence type="ECO:0000313" key="3">
    <source>
        <dbReference type="EMBL" id="MEY8043068.1"/>
    </source>
</evidence>
<gene>
    <name evidence="3" type="ORF">AB8O55_26980</name>
</gene>
<keyword evidence="2" id="KW-0732">Signal</keyword>
<accession>A0ABV4CRB3</accession>
<sequence>MSRARATAALSAGLVLAALVGGCAEPPAPPRPSSGAATMRTDTRPDATQLLATTVEKINRSGGVHNTVRGSLGIVGELNGEGVVQYQGGAAEFSLSGHTEPEGQRPQPVELSFVDGVGYLKTPLMRPEPGKPWLRIASDGTDFAAKLFSPALAQVLAAIDPRATFAGIESATKIETSAPEVIDGRQTTRYDLRILTARAAELSTDPQQRERYRSAAESGQREIGYQLWLDESGLPVRFAATQDVAQAGQMSLTSSYRDWGTHIDIQPPPADRVGVFRDLPMPQAQPR</sequence>
<proteinExistence type="predicted"/>
<evidence type="ECO:0000256" key="2">
    <source>
        <dbReference type="SAM" id="SignalP"/>
    </source>
</evidence>
<dbReference type="Gene3D" id="2.50.20.20">
    <property type="match status" value="1"/>
</dbReference>
<feature type="chain" id="PRO_5047065746" description="Lipoprotein" evidence="2">
    <location>
        <begin position="18"/>
        <end position="287"/>
    </location>
</feature>
<dbReference type="EMBL" id="JBGEHV010000076">
    <property type="protein sequence ID" value="MEY8043068.1"/>
    <property type="molecule type" value="Genomic_DNA"/>
</dbReference>
<protein>
    <recommendedName>
        <fullName evidence="5">Lipoprotein</fullName>
    </recommendedName>
</protein>
<dbReference type="InterPro" id="IPR029046">
    <property type="entry name" value="LolA/LolB/LppX"/>
</dbReference>
<keyword evidence="4" id="KW-1185">Reference proteome</keyword>
<organism evidence="3 4">
    <name type="scientific">Saccharopolyspora cebuensis</name>
    <dbReference type="NCBI Taxonomy" id="418759"/>
    <lineage>
        <taxon>Bacteria</taxon>
        <taxon>Bacillati</taxon>
        <taxon>Actinomycetota</taxon>
        <taxon>Actinomycetes</taxon>
        <taxon>Pseudonocardiales</taxon>
        <taxon>Pseudonocardiaceae</taxon>
        <taxon>Saccharopolyspora</taxon>
    </lineage>
</organism>
<evidence type="ECO:0000256" key="1">
    <source>
        <dbReference type="SAM" id="MobiDB-lite"/>
    </source>
</evidence>
<dbReference type="Proteomes" id="UP001564626">
    <property type="component" value="Unassembled WGS sequence"/>
</dbReference>
<dbReference type="PROSITE" id="PS51257">
    <property type="entry name" value="PROKAR_LIPOPROTEIN"/>
    <property type="match status" value="1"/>
</dbReference>
<feature type="region of interest" description="Disordered" evidence="1">
    <location>
        <begin position="264"/>
        <end position="287"/>
    </location>
</feature>
<dbReference type="RefSeq" id="WP_345367449.1">
    <property type="nucleotide sequence ID" value="NZ_BAABII010000019.1"/>
</dbReference>
<feature type="signal peptide" evidence="2">
    <location>
        <begin position="1"/>
        <end position="17"/>
    </location>
</feature>
<evidence type="ECO:0008006" key="5">
    <source>
        <dbReference type="Google" id="ProtNLM"/>
    </source>
</evidence>
<dbReference type="SUPFAM" id="SSF89392">
    <property type="entry name" value="Prokaryotic lipoproteins and lipoprotein localization factors"/>
    <property type="match status" value="1"/>
</dbReference>